<evidence type="ECO:0000256" key="12">
    <source>
        <dbReference type="ARBA" id="ARBA00030193"/>
    </source>
</evidence>
<dbReference type="Gene3D" id="3.20.20.20">
    <property type="entry name" value="Dihydropteroate synthase-like"/>
    <property type="match status" value="1"/>
</dbReference>
<evidence type="ECO:0000256" key="11">
    <source>
        <dbReference type="ARBA" id="ARBA00022909"/>
    </source>
</evidence>
<evidence type="ECO:0000313" key="16">
    <source>
        <dbReference type="EMBL" id="SQD80219.1"/>
    </source>
</evidence>
<dbReference type="EC" id="2.5.1.15" evidence="6 14"/>
<evidence type="ECO:0000256" key="13">
    <source>
        <dbReference type="ARBA" id="ARBA00053449"/>
    </source>
</evidence>
<evidence type="ECO:0000256" key="4">
    <source>
        <dbReference type="ARBA" id="ARBA00009503"/>
    </source>
</evidence>
<evidence type="ECO:0000256" key="9">
    <source>
        <dbReference type="ARBA" id="ARBA00022723"/>
    </source>
</evidence>
<evidence type="ECO:0000256" key="7">
    <source>
        <dbReference type="ARBA" id="ARBA00016919"/>
    </source>
</evidence>
<feature type="domain" description="Pterin-binding" evidence="15">
    <location>
        <begin position="20"/>
        <end position="272"/>
    </location>
</feature>
<dbReference type="InterPro" id="IPR045031">
    <property type="entry name" value="DHP_synth-like"/>
</dbReference>
<dbReference type="NCBIfam" id="TIGR01496">
    <property type="entry name" value="DHPS"/>
    <property type="match status" value="1"/>
</dbReference>
<dbReference type="UniPathway" id="UPA00077">
    <property type="reaction ID" value="UER00156"/>
</dbReference>
<comment type="catalytic activity">
    <reaction evidence="1">
        <text>(7,8-dihydropterin-6-yl)methyl diphosphate + 4-aminobenzoate = 7,8-dihydropteroate + diphosphate</text>
        <dbReference type="Rhea" id="RHEA:19949"/>
        <dbReference type="ChEBI" id="CHEBI:17836"/>
        <dbReference type="ChEBI" id="CHEBI:17839"/>
        <dbReference type="ChEBI" id="CHEBI:33019"/>
        <dbReference type="ChEBI" id="CHEBI:72950"/>
        <dbReference type="EC" id="2.5.1.15"/>
    </reaction>
</comment>
<dbReference type="FunFam" id="3.20.20.20:FF:000004">
    <property type="entry name" value="Dihydropteroate synthase"/>
    <property type="match status" value="1"/>
</dbReference>
<dbReference type="KEGG" id="mya:MORIYA_3767"/>
<protein>
    <recommendedName>
        <fullName evidence="7 14">Dihydropteroate synthase</fullName>
        <shortName evidence="14">DHPS</shortName>
        <ecNumber evidence="6 14">2.5.1.15</ecNumber>
    </recommendedName>
    <alternativeName>
        <fullName evidence="12 14">Dihydropteroate pyrophosphorylase</fullName>
    </alternativeName>
</protein>
<dbReference type="PROSITE" id="PS00792">
    <property type="entry name" value="DHPS_1"/>
    <property type="match status" value="1"/>
</dbReference>
<dbReference type="PROSITE" id="PS00793">
    <property type="entry name" value="DHPS_2"/>
    <property type="match status" value="1"/>
</dbReference>
<comment type="similarity">
    <text evidence="4 14">Belongs to the DHPS family.</text>
</comment>
<organism evidence="16 17">
    <name type="scientific">Moritella yayanosii</name>
    <dbReference type="NCBI Taxonomy" id="69539"/>
    <lineage>
        <taxon>Bacteria</taxon>
        <taxon>Pseudomonadati</taxon>
        <taxon>Pseudomonadota</taxon>
        <taxon>Gammaproteobacteria</taxon>
        <taxon>Alteromonadales</taxon>
        <taxon>Moritellaceae</taxon>
        <taxon>Moritella</taxon>
    </lineage>
</organism>
<proteinExistence type="inferred from homology"/>
<dbReference type="Proteomes" id="UP000250163">
    <property type="component" value="Chromosome MORIYA"/>
</dbReference>
<keyword evidence="10 14" id="KW-0460">Magnesium</keyword>
<evidence type="ECO:0000256" key="1">
    <source>
        <dbReference type="ARBA" id="ARBA00000012"/>
    </source>
</evidence>
<sequence>MQLPLTTISGRVKTLDLSQPVVMGILNVTPDSFSDGGQYHALDTAFEQAKKMVADGAKIIDVGGESTRPGACAVSLEEELSRVIPIIKRIATQLDVAISIDTSKAQVMRQAIAAGAHIINDVRALQEEGALQAAADLAVPVCIMHMQGQPSTMQDAPCYQNVTTEVVAFLQQRIDECVNAGIKREHIILDPGFGFGKTLEQNYQLLADTSVFHQFDLPVLIGVSRKSMIGNLLQCDDSQRLAGSLACATVAAIDGVQILRVHDVRATADVLAIVAQLAKHSVSKPVEII</sequence>
<evidence type="ECO:0000256" key="10">
    <source>
        <dbReference type="ARBA" id="ARBA00022842"/>
    </source>
</evidence>
<dbReference type="OrthoDB" id="9811744at2"/>
<dbReference type="EMBL" id="LS483250">
    <property type="protein sequence ID" value="SQD80219.1"/>
    <property type="molecule type" value="Genomic_DNA"/>
</dbReference>
<name>A0A330LU07_9GAMM</name>
<dbReference type="InterPro" id="IPR011005">
    <property type="entry name" value="Dihydropteroate_synth-like_sf"/>
</dbReference>
<dbReference type="SUPFAM" id="SSF51717">
    <property type="entry name" value="Dihydropteroate synthetase-like"/>
    <property type="match status" value="1"/>
</dbReference>
<dbReference type="GO" id="GO:0046654">
    <property type="term" value="P:tetrahydrofolate biosynthetic process"/>
    <property type="evidence" value="ECO:0007669"/>
    <property type="project" value="UniProtKB-UniPathway"/>
</dbReference>
<evidence type="ECO:0000259" key="15">
    <source>
        <dbReference type="PROSITE" id="PS50972"/>
    </source>
</evidence>
<dbReference type="PANTHER" id="PTHR20941:SF1">
    <property type="entry name" value="FOLIC ACID SYNTHESIS PROTEIN FOL1"/>
    <property type="match status" value="1"/>
</dbReference>
<keyword evidence="8 14" id="KW-0808">Transferase</keyword>
<keyword evidence="17" id="KW-1185">Reference proteome</keyword>
<comment type="pathway">
    <text evidence="3 14">Cofactor biosynthesis; tetrahydrofolate biosynthesis; 7,8-dihydrofolate from 2-amino-4-hydroxy-6-hydroxymethyl-7,8-dihydropteridine diphosphate and 4-aminobenzoate: step 1/2.</text>
</comment>
<evidence type="ECO:0000256" key="5">
    <source>
        <dbReference type="ARBA" id="ARBA00011738"/>
    </source>
</evidence>
<dbReference type="PANTHER" id="PTHR20941">
    <property type="entry name" value="FOLATE SYNTHESIS PROTEINS"/>
    <property type="match status" value="1"/>
</dbReference>
<keyword evidence="11 14" id="KW-0289">Folate biosynthesis</keyword>
<dbReference type="CDD" id="cd00739">
    <property type="entry name" value="DHPS"/>
    <property type="match status" value="1"/>
</dbReference>
<dbReference type="PROSITE" id="PS50972">
    <property type="entry name" value="PTERIN_BINDING"/>
    <property type="match status" value="1"/>
</dbReference>
<dbReference type="InterPro" id="IPR000489">
    <property type="entry name" value="Pterin-binding_dom"/>
</dbReference>
<keyword evidence="9 14" id="KW-0479">Metal-binding</keyword>
<dbReference type="AlphaFoldDB" id="A0A330LU07"/>
<evidence type="ECO:0000313" key="17">
    <source>
        <dbReference type="Proteomes" id="UP000250163"/>
    </source>
</evidence>
<evidence type="ECO:0000256" key="14">
    <source>
        <dbReference type="RuleBase" id="RU361205"/>
    </source>
</evidence>
<evidence type="ECO:0000256" key="3">
    <source>
        <dbReference type="ARBA" id="ARBA00004763"/>
    </source>
</evidence>
<reference evidence="17" key="1">
    <citation type="submission" date="2018-05" db="EMBL/GenBank/DDBJ databases">
        <authorList>
            <person name="Cea G.-C."/>
            <person name="William W."/>
        </authorList>
    </citation>
    <scope>NUCLEOTIDE SEQUENCE [LARGE SCALE GENOMIC DNA]</scope>
    <source>
        <strain evidence="17">DB21MT 5</strain>
    </source>
</reference>
<comment type="cofactor">
    <cofactor evidence="2 14">
        <name>Mg(2+)</name>
        <dbReference type="ChEBI" id="CHEBI:18420"/>
    </cofactor>
</comment>
<dbReference type="Pfam" id="PF00809">
    <property type="entry name" value="Pterin_bind"/>
    <property type="match status" value="1"/>
</dbReference>
<dbReference type="RefSeq" id="WP_112717394.1">
    <property type="nucleotide sequence ID" value="NZ_LS483250.1"/>
</dbReference>
<evidence type="ECO:0000256" key="8">
    <source>
        <dbReference type="ARBA" id="ARBA00022679"/>
    </source>
</evidence>
<dbReference type="InterPro" id="IPR006390">
    <property type="entry name" value="DHP_synth_dom"/>
</dbReference>
<evidence type="ECO:0000256" key="2">
    <source>
        <dbReference type="ARBA" id="ARBA00001946"/>
    </source>
</evidence>
<dbReference type="GO" id="GO:0004156">
    <property type="term" value="F:dihydropteroate synthase activity"/>
    <property type="evidence" value="ECO:0007669"/>
    <property type="project" value="UniProtKB-EC"/>
</dbReference>
<comment type="function">
    <text evidence="13 14">Catalyzes the condensation of para-aminobenzoate (pABA) with 6-hydroxymethyl-7,8-dihydropterin diphosphate (DHPt-PP) to form 7,8-dihydropteroate (H2Pte), the immediate precursor of folate derivatives.</text>
</comment>
<evidence type="ECO:0000256" key="6">
    <source>
        <dbReference type="ARBA" id="ARBA00012458"/>
    </source>
</evidence>
<dbReference type="GO" id="GO:0046656">
    <property type="term" value="P:folic acid biosynthetic process"/>
    <property type="evidence" value="ECO:0007669"/>
    <property type="project" value="UniProtKB-KW"/>
</dbReference>
<dbReference type="GO" id="GO:0046872">
    <property type="term" value="F:metal ion binding"/>
    <property type="evidence" value="ECO:0007669"/>
    <property type="project" value="UniProtKB-KW"/>
</dbReference>
<accession>A0A330LU07</accession>
<dbReference type="GO" id="GO:0005829">
    <property type="term" value="C:cytosol"/>
    <property type="evidence" value="ECO:0007669"/>
    <property type="project" value="TreeGrafter"/>
</dbReference>
<comment type="subunit">
    <text evidence="5">Homodimer.</text>
</comment>
<gene>
    <name evidence="16" type="primary">folP</name>
    <name evidence="16" type="ORF">MORIYA_3767</name>
</gene>